<feature type="compositionally biased region" description="Basic and acidic residues" evidence="1">
    <location>
        <begin position="212"/>
        <end position="226"/>
    </location>
</feature>
<evidence type="ECO:0000256" key="1">
    <source>
        <dbReference type="SAM" id="MobiDB-lite"/>
    </source>
</evidence>
<dbReference type="Proteomes" id="UP000433883">
    <property type="component" value="Unassembled WGS sequence"/>
</dbReference>
<feature type="compositionally biased region" description="Low complexity" evidence="1">
    <location>
        <begin position="191"/>
        <end position="200"/>
    </location>
</feature>
<dbReference type="SUPFAM" id="SSF69047">
    <property type="entry name" value="Hypothetical protein YjbJ"/>
    <property type="match status" value="1"/>
</dbReference>
<proteinExistence type="predicted"/>
<reference evidence="2 3" key="1">
    <citation type="submission" date="2019-11" db="EMBL/GenBank/DDBJ databases">
        <title>Venturia inaequalis Genome Resource.</title>
        <authorList>
            <person name="Lichtner F.J."/>
        </authorList>
    </citation>
    <scope>NUCLEOTIDE SEQUENCE [LARGE SCALE GENOMIC DNA]</scope>
    <source>
        <strain evidence="2">Bline_iso_100314</strain>
    </source>
</reference>
<comment type="caution">
    <text evidence="2">The sequence shown here is derived from an EMBL/GenBank/DDBJ whole genome shotgun (WGS) entry which is preliminary data.</text>
</comment>
<feature type="region of interest" description="Disordered" evidence="1">
    <location>
        <begin position="97"/>
        <end position="151"/>
    </location>
</feature>
<evidence type="ECO:0000313" key="3">
    <source>
        <dbReference type="Proteomes" id="UP000433883"/>
    </source>
</evidence>
<accession>A0A8H3UTK0</accession>
<gene>
    <name evidence="2" type="ORF">BLS_001773</name>
</gene>
<evidence type="ECO:0008006" key="4">
    <source>
        <dbReference type="Google" id="ProtNLM"/>
    </source>
</evidence>
<dbReference type="EMBL" id="WNWQ01000143">
    <property type="protein sequence ID" value="KAE9976922.1"/>
    <property type="molecule type" value="Genomic_DNA"/>
</dbReference>
<name>A0A8H3UTK0_VENIN</name>
<feature type="region of interest" description="Disordered" evidence="1">
    <location>
        <begin position="169"/>
        <end position="245"/>
    </location>
</feature>
<feature type="compositionally biased region" description="Low complexity" evidence="1">
    <location>
        <begin position="121"/>
        <end position="136"/>
    </location>
</feature>
<sequence length="245" mass="25759">MYVIIDEGCGPKGETWQQRADTRLYNELNTACLPFTLLIHQSTTQPPTESKQTIHKFTITTTIKMSDNKNTVPPSTLQSYVDSATGAVQSVIGSLTGNTADQSQGEAKKDHAAAEKELSQAGTSIGGVSISASGIAKNDPKRTDGSWNQTIGSAKESLGNLTGIQSLKQEGAKQNAEGKEQEAKGQLSDLGSGVSDRVSGAVGGAVAGLTGDRAEQEKRNLQHDQGKTLQRGAEADIAKQNPPPQ</sequence>
<evidence type="ECO:0000313" key="2">
    <source>
        <dbReference type="EMBL" id="KAE9976922.1"/>
    </source>
</evidence>
<protein>
    <recommendedName>
        <fullName evidence="4">CsbD-like domain-containing protein</fullName>
    </recommendedName>
</protein>
<dbReference type="PANTHER" id="PTHR40460:SF1">
    <property type="entry name" value="CSBD-LIKE DOMAIN-CONTAINING PROTEIN"/>
    <property type="match status" value="1"/>
</dbReference>
<organism evidence="2 3">
    <name type="scientific">Venturia inaequalis</name>
    <name type="common">Apple scab fungus</name>
    <dbReference type="NCBI Taxonomy" id="5025"/>
    <lineage>
        <taxon>Eukaryota</taxon>
        <taxon>Fungi</taxon>
        <taxon>Dikarya</taxon>
        <taxon>Ascomycota</taxon>
        <taxon>Pezizomycotina</taxon>
        <taxon>Dothideomycetes</taxon>
        <taxon>Pleosporomycetidae</taxon>
        <taxon>Venturiales</taxon>
        <taxon>Venturiaceae</taxon>
        <taxon>Venturia</taxon>
    </lineage>
</organism>
<dbReference type="AlphaFoldDB" id="A0A8H3UTK0"/>
<dbReference type="InterPro" id="IPR036629">
    <property type="entry name" value="YjbJ_sf"/>
</dbReference>
<dbReference type="OrthoDB" id="5309565at2759"/>
<feature type="compositionally biased region" description="Basic and acidic residues" evidence="1">
    <location>
        <begin position="106"/>
        <end position="118"/>
    </location>
</feature>
<dbReference type="PANTHER" id="PTHR40460">
    <property type="entry name" value="CHROMOSOME 1, WHOLE GENOME SHOTGUN SEQUENCE"/>
    <property type="match status" value="1"/>
</dbReference>